<accession>A0AAD5D4A2</accession>
<reference evidence="6" key="1">
    <citation type="submission" date="2022-06" db="EMBL/GenBank/DDBJ databases">
        <title>Uncovering the hologenomic basis of an extraordinary plant invasion.</title>
        <authorList>
            <person name="Bieker V.C."/>
            <person name="Martin M.D."/>
            <person name="Gilbert T."/>
            <person name="Hodgins K."/>
            <person name="Battlay P."/>
            <person name="Petersen B."/>
            <person name="Wilson J."/>
        </authorList>
    </citation>
    <scope>NUCLEOTIDE SEQUENCE</scope>
    <source>
        <strain evidence="6">AA19_3_7</strain>
        <tissue evidence="6">Leaf</tissue>
    </source>
</reference>
<evidence type="ECO:0000256" key="2">
    <source>
        <dbReference type="ARBA" id="ARBA00010066"/>
    </source>
</evidence>
<dbReference type="Proteomes" id="UP001206925">
    <property type="component" value="Unassembled WGS sequence"/>
</dbReference>
<protein>
    <submittedName>
        <fullName evidence="6">Uncharacterized protein</fullName>
    </submittedName>
</protein>
<name>A0AAD5D4A2_AMBAR</name>
<evidence type="ECO:0000256" key="1">
    <source>
        <dbReference type="ARBA" id="ARBA00003847"/>
    </source>
</evidence>
<evidence type="ECO:0000313" key="6">
    <source>
        <dbReference type="EMBL" id="KAI7753032.1"/>
    </source>
</evidence>
<keyword evidence="5" id="KW-0406">Ion transport</keyword>
<dbReference type="EMBL" id="JAMZMK010005560">
    <property type="protein sequence ID" value="KAI7753032.1"/>
    <property type="molecule type" value="Genomic_DNA"/>
</dbReference>
<comment type="similarity">
    <text evidence="2">Belongs to the V-ATPase G subunit family.</text>
</comment>
<sequence length="61" mass="6997">MTLVVRKLLYTCQESSVDSGANVTRLEKETEGKIQHVRIEADRIAHDVVEMLLKHVTSVRY</sequence>
<organism evidence="6 7">
    <name type="scientific">Ambrosia artemisiifolia</name>
    <name type="common">Common ragweed</name>
    <dbReference type="NCBI Taxonomy" id="4212"/>
    <lineage>
        <taxon>Eukaryota</taxon>
        <taxon>Viridiplantae</taxon>
        <taxon>Streptophyta</taxon>
        <taxon>Embryophyta</taxon>
        <taxon>Tracheophyta</taxon>
        <taxon>Spermatophyta</taxon>
        <taxon>Magnoliopsida</taxon>
        <taxon>eudicotyledons</taxon>
        <taxon>Gunneridae</taxon>
        <taxon>Pentapetalae</taxon>
        <taxon>asterids</taxon>
        <taxon>campanulids</taxon>
        <taxon>Asterales</taxon>
        <taxon>Asteraceae</taxon>
        <taxon>Asteroideae</taxon>
        <taxon>Heliantheae alliance</taxon>
        <taxon>Heliantheae</taxon>
        <taxon>Ambrosia</taxon>
    </lineage>
</organism>
<evidence type="ECO:0000256" key="5">
    <source>
        <dbReference type="ARBA" id="ARBA00023065"/>
    </source>
</evidence>
<dbReference type="PANTHER" id="PTHR12713">
    <property type="entry name" value="VACUOLAR ATP SYNTHASE SUBUNIT G"/>
    <property type="match status" value="1"/>
</dbReference>
<comment type="function">
    <text evidence="1">Catalytic subunit of the peripheral V1 complex of vacuolar ATPase (V-ATPase). V-ATPase is responsible for acidifying a variety of intracellular compartments in eukaryotic cells.</text>
</comment>
<evidence type="ECO:0000256" key="3">
    <source>
        <dbReference type="ARBA" id="ARBA00022448"/>
    </source>
</evidence>
<gene>
    <name evidence="6" type="ORF">M8C21_016787</name>
</gene>
<proteinExistence type="inferred from homology"/>
<comment type="caution">
    <text evidence="6">The sequence shown here is derived from an EMBL/GenBank/DDBJ whole genome shotgun (WGS) entry which is preliminary data.</text>
</comment>
<dbReference type="GO" id="GO:0000221">
    <property type="term" value="C:vacuolar proton-transporting V-type ATPase, V1 domain"/>
    <property type="evidence" value="ECO:0007669"/>
    <property type="project" value="TreeGrafter"/>
</dbReference>
<dbReference type="GO" id="GO:0016887">
    <property type="term" value="F:ATP hydrolysis activity"/>
    <property type="evidence" value="ECO:0007669"/>
    <property type="project" value="TreeGrafter"/>
</dbReference>
<evidence type="ECO:0000313" key="7">
    <source>
        <dbReference type="Proteomes" id="UP001206925"/>
    </source>
</evidence>
<dbReference type="Gene3D" id="1.20.5.2950">
    <property type="match status" value="1"/>
</dbReference>
<dbReference type="PANTHER" id="PTHR12713:SF11">
    <property type="entry name" value="V-TYPE PROTON ATPASE SUBUNIT G"/>
    <property type="match status" value="1"/>
</dbReference>
<dbReference type="GO" id="GO:0046961">
    <property type="term" value="F:proton-transporting ATPase activity, rotational mechanism"/>
    <property type="evidence" value="ECO:0007669"/>
    <property type="project" value="InterPro"/>
</dbReference>
<keyword evidence="7" id="KW-1185">Reference proteome</keyword>
<evidence type="ECO:0000256" key="4">
    <source>
        <dbReference type="ARBA" id="ARBA00022781"/>
    </source>
</evidence>
<keyword evidence="3" id="KW-0813">Transport</keyword>
<keyword evidence="4" id="KW-0375">Hydrogen ion transport</keyword>
<dbReference type="InterPro" id="IPR005124">
    <property type="entry name" value="V-ATPase_G"/>
</dbReference>
<dbReference type="AlphaFoldDB" id="A0AAD5D4A2"/>